<evidence type="ECO:0000256" key="1">
    <source>
        <dbReference type="SAM" id="MobiDB-lite"/>
    </source>
</evidence>
<feature type="compositionally biased region" description="Basic and acidic residues" evidence="1">
    <location>
        <begin position="243"/>
        <end position="252"/>
    </location>
</feature>
<dbReference type="InterPro" id="IPR013144">
    <property type="entry name" value="CRA_dom"/>
</dbReference>
<evidence type="ECO:0000259" key="3">
    <source>
        <dbReference type="PROSITE" id="PS50897"/>
    </source>
</evidence>
<dbReference type="SMART" id="SM00757">
    <property type="entry name" value="CRA"/>
    <property type="match status" value="1"/>
</dbReference>
<dbReference type="PROSITE" id="PS50188">
    <property type="entry name" value="B302_SPRY"/>
    <property type="match status" value="1"/>
</dbReference>
<dbReference type="SMART" id="SM00449">
    <property type="entry name" value="SPRY"/>
    <property type="match status" value="1"/>
</dbReference>
<dbReference type="SMART" id="SM00668">
    <property type="entry name" value="CTLH"/>
    <property type="match status" value="1"/>
</dbReference>
<feature type="domain" description="CTLH" evidence="3">
    <location>
        <begin position="490"/>
        <end position="547"/>
    </location>
</feature>
<feature type="domain" description="B30.2/SPRY" evidence="2">
    <location>
        <begin position="138"/>
        <end position="387"/>
    </location>
</feature>
<dbReference type="InterPro" id="IPR043136">
    <property type="entry name" value="B30.2/SPRY_sf"/>
</dbReference>
<dbReference type="PROSITE" id="PS50897">
    <property type="entry name" value="CTLH"/>
    <property type="match status" value="1"/>
</dbReference>
<feature type="region of interest" description="Disordered" evidence="1">
    <location>
        <begin position="1"/>
        <end position="30"/>
    </location>
</feature>
<feature type="compositionally biased region" description="Low complexity" evidence="1">
    <location>
        <begin position="195"/>
        <end position="221"/>
    </location>
</feature>
<protein>
    <submittedName>
        <fullName evidence="4">Uncharacterized protein</fullName>
    </submittedName>
</protein>
<gene>
    <name evidence="4" type="ORF">BGZ99_000606</name>
</gene>
<name>A0A9P6RS72_9FUNG</name>
<feature type="compositionally biased region" description="Gly residues" evidence="1">
    <location>
        <begin position="176"/>
        <end position="194"/>
    </location>
</feature>
<reference evidence="4" key="1">
    <citation type="journal article" date="2020" name="Fungal Divers.">
        <title>Resolving the Mortierellaceae phylogeny through synthesis of multi-gene phylogenetics and phylogenomics.</title>
        <authorList>
            <person name="Vandepol N."/>
            <person name="Liber J."/>
            <person name="Desiro A."/>
            <person name="Na H."/>
            <person name="Kennedy M."/>
            <person name="Barry K."/>
            <person name="Grigoriev I.V."/>
            <person name="Miller A.N."/>
            <person name="O'Donnell K."/>
            <person name="Stajich J.E."/>
            <person name="Bonito G."/>
        </authorList>
    </citation>
    <scope>NUCLEOTIDE SEQUENCE</scope>
    <source>
        <strain evidence="4">REB-010B</strain>
    </source>
</reference>
<feature type="compositionally biased region" description="Low complexity" evidence="1">
    <location>
        <begin position="69"/>
        <end position="88"/>
    </location>
</feature>
<accession>A0A9P6RS72</accession>
<comment type="caution">
    <text evidence="4">The sequence shown here is derived from an EMBL/GenBank/DDBJ whole genome shotgun (WGS) entry which is preliminary data.</text>
</comment>
<evidence type="ECO:0000259" key="2">
    <source>
        <dbReference type="PROSITE" id="PS50188"/>
    </source>
</evidence>
<dbReference type="InterPro" id="IPR050618">
    <property type="entry name" value="Ubq-SigPath_Reg"/>
</dbReference>
<dbReference type="PANTHER" id="PTHR12864">
    <property type="entry name" value="RAN BINDING PROTEIN 9-RELATED"/>
    <property type="match status" value="1"/>
</dbReference>
<proteinExistence type="predicted"/>
<dbReference type="InterPro" id="IPR024964">
    <property type="entry name" value="CTLH/CRA"/>
</dbReference>
<dbReference type="SUPFAM" id="SSF49899">
    <property type="entry name" value="Concanavalin A-like lectins/glucanases"/>
    <property type="match status" value="1"/>
</dbReference>
<evidence type="ECO:0000313" key="5">
    <source>
        <dbReference type="Proteomes" id="UP000738325"/>
    </source>
</evidence>
<dbReference type="InterPro" id="IPR001870">
    <property type="entry name" value="B30.2/SPRY"/>
</dbReference>
<evidence type="ECO:0000313" key="4">
    <source>
        <dbReference type="EMBL" id="KAG0325476.1"/>
    </source>
</evidence>
<dbReference type="Pfam" id="PF00622">
    <property type="entry name" value="SPRY"/>
    <property type="match status" value="1"/>
</dbReference>
<dbReference type="AlphaFoldDB" id="A0A9P6RS72"/>
<dbReference type="OrthoDB" id="25503at2759"/>
<feature type="region of interest" description="Disordered" evidence="1">
    <location>
        <begin position="66"/>
        <end position="89"/>
    </location>
</feature>
<dbReference type="InterPro" id="IPR013320">
    <property type="entry name" value="ConA-like_dom_sf"/>
</dbReference>
<organism evidence="4 5">
    <name type="scientific">Dissophora globulifera</name>
    <dbReference type="NCBI Taxonomy" id="979702"/>
    <lineage>
        <taxon>Eukaryota</taxon>
        <taxon>Fungi</taxon>
        <taxon>Fungi incertae sedis</taxon>
        <taxon>Mucoromycota</taxon>
        <taxon>Mortierellomycotina</taxon>
        <taxon>Mortierellomycetes</taxon>
        <taxon>Mortierellales</taxon>
        <taxon>Mortierellaceae</taxon>
        <taxon>Dissophora</taxon>
    </lineage>
</organism>
<dbReference type="EMBL" id="JAAAIP010000112">
    <property type="protein sequence ID" value="KAG0325476.1"/>
    <property type="molecule type" value="Genomic_DNA"/>
</dbReference>
<dbReference type="InterPro" id="IPR003877">
    <property type="entry name" value="SPRY_dom"/>
</dbReference>
<feature type="compositionally biased region" description="Basic residues" evidence="1">
    <location>
        <begin position="143"/>
        <end position="161"/>
    </location>
</feature>
<dbReference type="InterPro" id="IPR006595">
    <property type="entry name" value="CTLH_C"/>
</dbReference>
<feature type="region of interest" description="Disordered" evidence="1">
    <location>
        <begin position="133"/>
        <end position="254"/>
    </location>
</feature>
<sequence length="725" mass="79046">MSQQQQHFDDEAPASDQPSPTSRAIRSYPRLAFTAVPDDLRLRLPHLPLPEREDTSSGRPRAITFGTLKKASMANRSASSSSAAGATAKRSKLVTLPSYLLHTTFKQHFQPETVAAVSGDSDLDGEGVDLGIDAASRHDREPSKRRRLHVDGTRRRHLHFHRGSDTSSLSSREGSRGGGGGGGGAIGISGGNGDSGSSSSGSSGNSSGSESGNSSCENDSGTTTPKPGRRPSLRYQLPSRWSSADKTEKTQLSEDDLQVHYTGWEPQSWGYHGDDGNSFGGCGNGRPFGPVFTTGDTIGCGVNFRDMSLFYTKNGAYLGKESQRHTRIMLRNILDHACQSSNSESISLNLVWNIGVAFRDLKGPLYPTVGMRTTGEIVEANFGQQGFIFDIDEYVKDEKVEAWQTLETTLLKATAADKHHVNTLSQSLSHLVLSYMIHQGYSESAKQFSSDLMPKPLLKLGLNGSGEGSSSSMAGSAPAELNHYSLAIIDAERRKLIRKAIMSGDIDQAMQLLETHYPGVMANNEDMVLQLRCRKFVELVHLSSSPLRSLDHLNEKGTTVIHHTDNKMNGHSNNRDTAEDTDMKDATIASCDLDVEDMDVDQDLEGLGTLKEAFRYGHFLQEQYKDNPKQSVQNMLIDAFAVLAYAERLDHHSGSKSGHFHSGTKPVTREKVATTVNTAILTFQNLPKTAPLETVYRQTSVAMSELTRLGVGEAAFFDIDEDCLQ</sequence>
<dbReference type="Proteomes" id="UP000738325">
    <property type="component" value="Unassembled WGS sequence"/>
</dbReference>
<keyword evidence="5" id="KW-1185">Reference proteome</keyword>
<dbReference type="Gene3D" id="2.60.120.920">
    <property type="match status" value="1"/>
</dbReference>
<dbReference type="Pfam" id="PF10607">
    <property type="entry name" value="CTLH"/>
    <property type="match status" value="1"/>
</dbReference>